<dbReference type="OrthoDB" id="2376984at2759"/>
<keyword evidence="10" id="KW-0675">Receptor</keyword>
<proteinExistence type="predicted"/>
<dbReference type="GO" id="GO:0005886">
    <property type="term" value="C:plasma membrane"/>
    <property type="evidence" value="ECO:0007669"/>
    <property type="project" value="UniProtKB-SubCell"/>
</dbReference>
<dbReference type="EMBL" id="QUSF01002309">
    <property type="protein sequence ID" value="RLV63620.1"/>
    <property type="molecule type" value="Genomic_DNA"/>
</dbReference>
<evidence type="ECO:0000313" key="12">
    <source>
        <dbReference type="EMBL" id="RLV63620.1"/>
    </source>
</evidence>
<organism evidence="12 13">
    <name type="scientific">Chloebia gouldiae</name>
    <name type="common">Gouldian finch</name>
    <name type="synonym">Erythrura gouldiae</name>
    <dbReference type="NCBI Taxonomy" id="44316"/>
    <lineage>
        <taxon>Eukaryota</taxon>
        <taxon>Metazoa</taxon>
        <taxon>Chordata</taxon>
        <taxon>Craniata</taxon>
        <taxon>Vertebrata</taxon>
        <taxon>Euteleostomi</taxon>
        <taxon>Archelosauria</taxon>
        <taxon>Archosauria</taxon>
        <taxon>Dinosauria</taxon>
        <taxon>Saurischia</taxon>
        <taxon>Theropoda</taxon>
        <taxon>Coelurosauria</taxon>
        <taxon>Aves</taxon>
        <taxon>Neognathae</taxon>
        <taxon>Neoaves</taxon>
        <taxon>Telluraves</taxon>
        <taxon>Australaves</taxon>
        <taxon>Passeriformes</taxon>
        <taxon>Passeroidea</taxon>
        <taxon>Passeridae</taxon>
        <taxon>Chloebia</taxon>
    </lineage>
</organism>
<evidence type="ECO:0000256" key="1">
    <source>
        <dbReference type="ARBA" id="ARBA00004651"/>
    </source>
</evidence>
<gene>
    <name evidence="12" type="ORF">DV515_00018089</name>
</gene>
<keyword evidence="8" id="KW-0683">Retinol-binding</keyword>
<evidence type="ECO:0000313" key="13">
    <source>
        <dbReference type="Proteomes" id="UP000276834"/>
    </source>
</evidence>
<dbReference type="InterPro" id="IPR026612">
    <property type="entry name" value="STRA6-like"/>
</dbReference>
<keyword evidence="9 11" id="KW-0472">Membrane</keyword>
<protein>
    <recommendedName>
        <fullName evidence="2">Receptor for retinol uptake STRA6</fullName>
    </recommendedName>
</protein>
<evidence type="ECO:0000256" key="5">
    <source>
        <dbReference type="ARBA" id="ARBA00022692"/>
    </source>
</evidence>
<evidence type="ECO:0000256" key="9">
    <source>
        <dbReference type="ARBA" id="ARBA00023136"/>
    </source>
</evidence>
<feature type="transmembrane region" description="Helical" evidence="11">
    <location>
        <begin position="18"/>
        <end position="34"/>
    </location>
</feature>
<dbReference type="GO" id="GO:0038023">
    <property type="term" value="F:signaling receptor activity"/>
    <property type="evidence" value="ECO:0007669"/>
    <property type="project" value="InterPro"/>
</dbReference>
<evidence type="ECO:0000256" key="11">
    <source>
        <dbReference type="SAM" id="Phobius"/>
    </source>
</evidence>
<dbReference type="PANTHER" id="PTHR21444:SF16">
    <property type="entry name" value="RECEPTOR FOR RETINOL UPTAKE STRA6"/>
    <property type="match status" value="1"/>
</dbReference>
<dbReference type="Proteomes" id="UP000276834">
    <property type="component" value="Unassembled WGS sequence"/>
</dbReference>
<dbReference type="PANTHER" id="PTHR21444">
    <property type="entry name" value="COILED-COIL DOMAIN-CONTAINING PROTEIN 180"/>
    <property type="match status" value="1"/>
</dbReference>
<evidence type="ECO:0000256" key="2">
    <source>
        <dbReference type="ARBA" id="ARBA00014411"/>
    </source>
</evidence>
<evidence type="ECO:0000256" key="10">
    <source>
        <dbReference type="ARBA" id="ARBA00023170"/>
    </source>
</evidence>
<comment type="subcellular location">
    <subcellularLocation>
        <location evidence="1">Cell membrane</location>
        <topology evidence="1">Multi-pass membrane protein</topology>
    </subcellularLocation>
</comment>
<evidence type="ECO:0000256" key="3">
    <source>
        <dbReference type="ARBA" id="ARBA00022448"/>
    </source>
</evidence>
<dbReference type="AlphaFoldDB" id="A0A3L8Q8H7"/>
<evidence type="ECO:0000256" key="7">
    <source>
        <dbReference type="ARBA" id="ARBA00022989"/>
    </source>
</evidence>
<keyword evidence="6" id="KW-0845">Vitamin A</keyword>
<keyword evidence="13" id="KW-1185">Reference proteome</keyword>
<evidence type="ECO:0000256" key="4">
    <source>
        <dbReference type="ARBA" id="ARBA00022475"/>
    </source>
</evidence>
<name>A0A3L8Q8H7_CHLGU</name>
<feature type="transmembrane region" description="Helical" evidence="11">
    <location>
        <begin position="54"/>
        <end position="75"/>
    </location>
</feature>
<accession>A0A3L8Q8H7</accession>
<evidence type="ECO:0000256" key="8">
    <source>
        <dbReference type="ARBA" id="ARBA00023072"/>
    </source>
</evidence>
<keyword evidence="4" id="KW-1003">Cell membrane</keyword>
<dbReference type="GO" id="GO:0019841">
    <property type="term" value="F:retinol binding"/>
    <property type="evidence" value="ECO:0007669"/>
    <property type="project" value="UniProtKB-KW"/>
</dbReference>
<keyword evidence="7 11" id="KW-1133">Transmembrane helix</keyword>
<dbReference type="GO" id="GO:0071939">
    <property type="term" value="P:vitamin A import into cell"/>
    <property type="evidence" value="ECO:0007669"/>
    <property type="project" value="TreeGrafter"/>
</dbReference>
<keyword evidence="5 11" id="KW-0812">Transmembrane</keyword>
<evidence type="ECO:0000256" key="6">
    <source>
        <dbReference type="ARBA" id="ARBA00022893"/>
    </source>
</evidence>
<comment type="caution">
    <text evidence="12">The sequence shown here is derived from an EMBL/GenBank/DDBJ whole genome shotgun (WGS) entry which is preliminary data.</text>
</comment>
<dbReference type="GO" id="GO:0034632">
    <property type="term" value="F:retinol transmembrane transporter activity"/>
    <property type="evidence" value="ECO:0007669"/>
    <property type="project" value="InterPro"/>
</dbReference>
<dbReference type="Pfam" id="PF14752">
    <property type="entry name" value="RBP_receptor"/>
    <property type="match status" value="1"/>
</dbReference>
<reference evidence="12 13" key="1">
    <citation type="journal article" date="2018" name="Proc. R. Soc. B">
        <title>A non-coding region near Follistatin controls head colour polymorphism in the Gouldian finch.</title>
        <authorList>
            <person name="Toomey M.B."/>
            <person name="Marques C.I."/>
            <person name="Andrade P."/>
            <person name="Araujo P.M."/>
            <person name="Sabatino S."/>
            <person name="Gazda M.A."/>
            <person name="Afonso S."/>
            <person name="Lopes R.J."/>
            <person name="Corbo J.C."/>
            <person name="Carneiro M."/>
        </authorList>
    </citation>
    <scope>NUCLEOTIDE SEQUENCE [LARGE SCALE GENOMIC DNA]</scope>
    <source>
        <strain evidence="12">Red01</strain>
        <tissue evidence="12">Muscle</tissue>
    </source>
</reference>
<dbReference type="GO" id="GO:0016918">
    <property type="term" value="F:retinal binding"/>
    <property type="evidence" value="ECO:0007669"/>
    <property type="project" value="UniProtKB-KW"/>
</dbReference>
<sequence length="152" mass="16692">MFWAIPDVLGHSRCSSRPFWLTLVVAVLVQHFLAHSQFLEQHSLQKEITNRRALFIVTFLLFPTNVLVGVMAAVWRVVISGFYNAIHFCRMDISLLHRGVETFDPGGTARGHRATSGVLVPPWEGWDGGPNQLGLKVTPNIGNGTPGAGGFS</sequence>
<keyword evidence="3" id="KW-0813">Transport</keyword>